<dbReference type="AlphaFoldDB" id="A0A1F5ZCT7"/>
<accession>A0A1F5ZCT7</accession>
<organism evidence="1 2">
    <name type="scientific">Candidatus Gottesmanbacteria bacterium RBG_16_43_7</name>
    <dbReference type="NCBI Taxonomy" id="1798373"/>
    <lineage>
        <taxon>Bacteria</taxon>
        <taxon>Candidatus Gottesmaniibacteriota</taxon>
    </lineage>
</organism>
<comment type="caution">
    <text evidence="1">The sequence shown here is derived from an EMBL/GenBank/DDBJ whole genome shotgun (WGS) entry which is preliminary data.</text>
</comment>
<dbReference type="Proteomes" id="UP000176854">
    <property type="component" value="Unassembled WGS sequence"/>
</dbReference>
<reference evidence="1 2" key="1">
    <citation type="journal article" date="2016" name="Nat. Commun.">
        <title>Thousands of microbial genomes shed light on interconnected biogeochemical processes in an aquifer system.</title>
        <authorList>
            <person name="Anantharaman K."/>
            <person name="Brown C.T."/>
            <person name="Hug L.A."/>
            <person name="Sharon I."/>
            <person name="Castelle C.J."/>
            <person name="Probst A.J."/>
            <person name="Thomas B.C."/>
            <person name="Singh A."/>
            <person name="Wilkins M.J."/>
            <person name="Karaoz U."/>
            <person name="Brodie E.L."/>
            <person name="Williams K.H."/>
            <person name="Hubbard S.S."/>
            <person name="Banfield J.F."/>
        </authorList>
    </citation>
    <scope>NUCLEOTIDE SEQUENCE [LARGE SCALE GENOMIC DNA]</scope>
</reference>
<protein>
    <submittedName>
        <fullName evidence="1">Uncharacterized protein</fullName>
    </submittedName>
</protein>
<gene>
    <name evidence="1" type="ORF">A2154_02535</name>
</gene>
<sequence>MKQSIETLSHLLPQHITLERVCSHYDQAIESATKTVRDCHLNTPEGNFTAVQAIATAYLLKNLLDNPLLFSKPIYKNTGGPEENPHRIIDVVGQKLFDLLQLRFPVRTGYVYIEENHCWDKYPGQSDPAADIHINIDTLDGTSNILYGHRDQASAIMITDLSPTRNRF</sequence>
<dbReference type="EMBL" id="MFJC01000008">
    <property type="protein sequence ID" value="OGG09942.1"/>
    <property type="molecule type" value="Genomic_DNA"/>
</dbReference>
<evidence type="ECO:0000313" key="2">
    <source>
        <dbReference type="Proteomes" id="UP000176854"/>
    </source>
</evidence>
<dbReference type="STRING" id="1798373.A2154_02535"/>
<name>A0A1F5ZCT7_9BACT</name>
<proteinExistence type="predicted"/>
<evidence type="ECO:0000313" key="1">
    <source>
        <dbReference type="EMBL" id="OGG09942.1"/>
    </source>
</evidence>